<keyword evidence="6" id="KW-0121">Carboxypeptidase</keyword>
<keyword evidence="6" id="KW-0645">Protease</keyword>
<dbReference type="AlphaFoldDB" id="A0A4R6BY95"/>
<dbReference type="Gene3D" id="3.50.30.60">
    <property type="entry name" value="LD-carboxypeptidase A C-terminal domain-like"/>
    <property type="match status" value="1"/>
</dbReference>
<evidence type="ECO:0000256" key="1">
    <source>
        <dbReference type="ARBA" id="ARBA00010233"/>
    </source>
</evidence>
<name>A0A4R6BY95_9STAP</name>
<gene>
    <name evidence="6" type="ORF">ERX55_09165</name>
</gene>
<dbReference type="InterPro" id="IPR027478">
    <property type="entry name" value="LdcA_N"/>
</dbReference>
<comment type="similarity">
    <text evidence="1">Belongs to the peptidase S66 family.</text>
</comment>
<dbReference type="InterPro" id="IPR040449">
    <property type="entry name" value="Peptidase_S66_N"/>
</dbReference>
<dbReference type="Pfam" id="PF02016">
    <property type="entry name" value="Peptidase_S66"/>
    <property type="match status" value="1"/>
</dbReference>
<dbReference type="Proteomes" id="UP000294843">
    <property type="component" value="Unassembled WGS sequence"/>
</dbReference>
<feature type="active site" description="Charge relay system" evidence="3">
    <location>
        <position position="312"/>
    </location>
</feature>
<feature type="domain" description="LD-carboxypeptidase N-terminal" evidence="4">
    <location>
        <begin position="13"/>
        <end position="134"/>
    </location>
</feature>
<organism evidence="6 7">
    <name type="scientific">Macrococcus bovicus</name>
    <dbReference type="NCBI Taxonomy" id="69968"/>
    <lineage>
        <taxon>Bacteria</taxon>
        <taxon>Bacillati</taxon>
        <taxon>Bacillota</taxon>
        <taxon>Bacilli</taxon>
        <taxon>Bacillales</taxon>
        <taxon>Staphylococcaceae</taxon>
        <taxon>Macrococcus</taxon>
    </lineage>
</organism>
<dbReference type="InterPro" id="IPR003507">
    <property type="entry name" value="S66_fam"/>
</dbReference>
<evidence type="ECO:0000313" key="7">
    <source>
        <dbReference type="Proteomes" id="UP000294843"/>
    </source>
</evidence>
<keyword evidence="2" id="KW-0378">Hydrolase</keyword>
<evidence type="ECO:0000313" key="6">
    <source>
        <dbReference type="EMBL" id="TDM13409.1"/>
    </source>
</evidence>
<evidence type="ECO:0000256" key="3">
    <source>
        <dbReference type="PIRSR" id="PIRSR028757-1"/>
    </source>
</evidence>
<evidence type="ECO:0000259" key="5">
    <source>
        <dbReference type="Pfam" id="PF17676"/>
    </source>
</evidence>
<dbReference type="SUPFAM" id="SSF52317">
    <property type="entry name" value="Class I glutamine amidotransferase-like"/>
    <property type="match status" value="1"/>
</dbReference>
<comment type="caution">
    <text evidence="6">The sequence shown here is derived from an EMBL/GenBank/DDBJ whole genome shotgun (WGS) entry which is preliminary data.</text>
</comment>
<feature type="domain" description="LD-carboxypeptidase C-terminal" evidence="5">
    <location>
        <begin position="208"/>
        <end position="327"/>
    </location>
</feature>
<protein>
    <submittedName>
        <fullName evidence="6">LD-carboxypeptidase</fullName>
    </submittedName>
</protein>
<feature type="active site" description="Charge relay system" evidence="3">
    <location>
        <position position="242"/>
    </location>
</feature>
<dbReference type="InterPro" id="IPR027461">
    <property type="entry name" value="Carboxypeptidase_A_C_sf"/>
</dbReference>
<dbReference type="Pfam" id="PF17676">
    <property type="entry name" value="Peptidase_S66C"/>
    <property type="match status" value="1"/>
</dbReference>
<dbReference type="PANTHER" id="PTHR30237:SF4">
    <property type="entry name" value="LD-CARBOXYPEPTIDASE C-TERMINAL DOMAIN-CONTAINING PROTEIN"/>
    <property type="match status" value="1"/>
</dbReference>
<dbReference type="CDD" id="cd07062">
    <property type="entry name" value="Peptidase_S66_mccF_like"/>
    <property type="match status" value="1"/>
</dbReference>
<dbReference type="Gene3D" id="3.40.50.10740">
    <property type="entry name" value="Class I glutamine amidotransferase-like"/>
    <property type="match status" value="1"/>
</dbReference>
<dbReference type="EMBL" id="SCWF01000011">
    <property type="protein sequence ID" value="TDM13409.1"/>
    <property type="molecule type" value="Genomic_DNA"/>
</dbReference>
<dbReference type="SUPFAM" id="SSF141986">
    <property type="entry name" value="LD-carboxypeptidase A C-terminal domain-like"/>
    <property type="match status" value="1"/>
</dbReference>
<keyword evidence="7" id="KW-1185">Reference proteome</keyword>
<feature type="active site" description="Nucleophile" evidence="3">
    <location>
        <position position="115"/>
    </location>
</feature>
<accession>A0A4R6BY95</accession>
<dbReference type="OrthoDB" id="9807329at2"/>
<proteinExistence type="inferred from homology"/>
<reference evidence="6 7" key="1">
    <citation type="submission" date="2019-01" db="EMBL/GenBank/DDBJ databases">
        <title>Draft genome sequences of the type strains of six Macrococcus species.</title>
        <authorList>
            <person name="Mazhar S."/>
            <person name="Altermann E."/>
            <person name="Hill C."/>
            <person name="Mcauliffe O."/>
        </authorList>
    </citation>
    <scope>NUCLEOTIDE SEQUENCE [LARGE SCALE GENOMIC DNA]</scope>
    <source>
        <strain evidence="6 7">ATCC 51825</strain>
    </source>
</reference>
<dbReference type="GO" id="GO:0004180">
    <property type="term" value="F:carboxypeptidase activity"/>
    <property type="evidence" value="ECO:0007669"/>
    <property type="project" value="UniProtKB-KW"/>
</dbReference>
<dbReference type="PANTHER" id="PTHR30237">
    <property type="entry name" value="MURAMOYLTETRAPEPTIDE CARBOXYPEPTIDASE"/>
    <property type="match status" value="1"/>
</dbReference>
<dbReference type="InterPro" id="IPR029062">
    <property type="entry name" value="Class_I_gatase-like"/>
</dbReference>
<dbReference type="RefSeq" id="WP_133452275.1">
    <property type="nucleotide sequence ID" value="NZ_SCWF01000011.1"/>
</dbReference>
<dbReference type="PIRSF" id="PIRSF028757">
    <property type="entry name" value="LD-carboxypeptidase"/>
    <property type="match status" value="1"/>
</dbReference>
<dbReference type="InterPro" id="IPR040921">
    <property type="entry name" value="Peptidase_S66C"/>
</dbReference>
<sequence>MIKPAKLKRGDTVAIVSLSSGLAGEENIKWRTEQGIQRLEKVFGLRVKVMPHALKGIEYLYQHPEKRAEDLHQALQDEEVKGIICAIGGYESIRLLPYINFDILRKNPKVFSGYSDSTIQHLMFYRAGVSSSYGPALLTDFAENIAMDEYTVDYIRKTWFSSEVIGEITPAKQIRQYGLKWEPENQFKARDMITNGGYEVLNGSGKVQGHLIGGCLETLASLRGTSLFPTLTDFKGAIFFVETSEEYITPIDLESELRTLATIGVFEQINGVIVGKPQNNVYYEEYKGVWQTIMNEFGYHDLPILYNGSFGHNEPKCILPYGLQAEIDVNHQTFKILEAAVKNESNLIN</sequence>
<evidence type="ECO:0000259" key="4">
    <source>
        <dbReference type="Pfam" id="PF02016"/>
    </source>
</evidence>
<evidence type="ECO:0000256" key="2">
    <source>
        <dbReference type="ARBA" id="ARBA00022801"/>
    </source>
</evidence>